<comment type="caution">
    <text evidence="2">The sequence shown here is derived from an EMBL/GenBank/DDBJ whole genome shotgun (WGS) entry which is preliminary data.</text>
</comment>
<organism evidence="2 3">
    <name type="scientific">Rarobacter faecitabidus</name>
    <dbReference type="NCBI Taxonomy" id="13243"/>
    <lineage>
        <taxon>Bacteria</taxon>
        <taxon>Bacillati</taxon>
        <taxon>Actinomycetota</taxon>
        <taxon>Actinomycetes</taxon>
        <taxon>Micrococcales</taxon>
        <taxon>Rarobacteraceae</taxon>
        <taxon>Rarobacter</taxon>
    </lineage>
</organism>
<accession>A0A542ZUZ9</accession>
<reference evidence="2 3" key="1">
    <citation type="submission" date="2019-06" db="EMBL/GenBank/DDBJ databases">
        <title>Sequencing the genomes of 1000 actinobacteria strains.</title>
        <authorList>
            <person name="Klenk H.-P."/>
        </authorList>
    </citation>
    <scope>NUCLEOTIDE SEQUENCE [LARGE SCALE GENOMIC DNA]</scope>
    <source>
        <strain evidence="2 3">DSM 4813</strain>
    </source>
</reference>
<sequence length="262" mass="29996">MGHRHTMSAMDWYGVRSIIDYGGFYEERVVVFRATDFEDAIAQAERESNEYAEVLENTTATGFLQAYRMFDELQAGAEVYSLIRESDLELDDYLDRFFDNGLERQRTYEDDAPLCAKPSLGRAPITEQQIPGLVGSELVSVMFVLNDHLEIRFEDAHLTLYVWPVVRIGEREWRETDEGYADALRRLSCGQIQVATEIPGHGVRIELDTGDLVIDPRQEELEFADVGMIDVYKNRYTVWTAQVFPFEHLRSPKDSGEPAPPA</sequence>
<name>A0A542ZUZ9_RARFA</name>
<evidence type="ECO:0000313" key="2">
    <source>
        <dbReference type="EMBL" id="TQL64010.1"/>
    </source>
</evidence>
<feature type="coiled-coil region" evidence="1">
    <location>
        <begin position="34"/>
        <end position="61"/>
    </location>
</feature>
<keyword evidence="1" id="KW-0175">Coiled coil</keyword>
<proteinExistence type="predicted"/>
<keyword evidence="3" id="KW-1185">Reference proteome</keyword>
<protein>
    <submittedName>
        <fullName evidence="2">Uncharacterized protein</fullName>
    </submittedName>
</protein>
<dbReference type="EMBL" id="VFOS01000001">
    <property type="protein sequence ID" value="TQL64010.1"/>
    <property type="molecule type" value="Genomic_DNA"/>
</dbReference>
<dbReference type="Proteomes" id="UP000315389">
    <property type="component" value="Unassembled WGS sequence"/>
</dbReference>
<dbReference type="AlphaFoldDB" id="A0A542ZUZ9"/>
<gene>
    <name evidence="2" type="ORF">FB461_0494</name>
</gene>
<evidence type="ECO:0000256" key="1">
    <source>
        <dbReference type="SAM" id="Coils"/>
    </source>
</evidence>
<evidence type="ECO:0000313" key="3">
    <source>
        <dbReference type="Proteomes" id="UP000315389"/>
    </source>
</evidence>